<evidence type="ECO:0000313" key="16">
    <source>
        <dbReference type="EMBL" id="KAK7487161.1"/>
    </source>
</evidence>
<reference evidence="16 17" key="1">
    <citation type="journal article" date="2023" name="Sci. Data">
        <title>Genome assembly of the Korean intertidal mud-creeper Batillaria attramentaria.</title>
        <authorList>
            <person name="Patra A.K."/>
            <person name="Ho P.T."/>
            <person name="Jun S."/>
            <person name="Lee S.J."/>
            <person name="Kim Y."/>
            <person name="Won Y.J."/>
        </authorList>
    </citation>
    <scope>NUCLEOTIDE SEQUENCE [LARGE SCALE GENOMIC DNA]</scope>
    <source>
        <strain evidence="16">Wonlab-2016</strain>
    </source>
</reference>
<evidence type="ECO:0000256" key="12">
    <source>
        <dbReference type="RuleBase" id="RU365079"/>
    </source>
</evidence>
<keyword evidence="3 12" id="KW-0813">Transport</keyword>
<keyword evidence="5" id="KW-0999">Mitochondrion inner membrane</keyword>
<keyword evidence="7 12" id="KW-0809">Transit peptide</keyword>
<dbReference type="GO" id="GO:0005744">
    <property type="term" value="C:TIM23 mitochondrial import inner membrane translocase complex"/>
    <property type="evidence" value="ECO:0007669"/>
    <property type="project" value="UniProtKB-UniRule"/>
</dbReference>
<keyword evidence="13" id="KW-0175">Coiled coil</keyword>
<feature type="region of interest" description="Disordered" evidence="14">
    <location>
        <begin position="51"/>
        <end position="71"/>
    </location>
</feature>
<keyword evidence="4 12" id="KW-0812">Transmembrane</keyword>
<dbReference type="Proteomes" id="UP001519460">
    <property type="component" value="Unassembled WGS sequence"/>
</dbReference>
<dbReference type="CDD" id="cd07521">
    <property type="entry name" value="HAD_FCP1-like"/>
    <property type="match status" value="1"/>
</dbReference>
<dbReference type="InterPro" id="IPR036412">
    <property type="entry name" value="HAD-like_sf"/>
</dbReference>
<dbReference type="SMART" id="SM00577">
    <property type="entry name" value="CPDc"/>
    <property type="match status" value="1"/>
</dbReference>
<comment type="subcellular location">
    <subcellularLocation>
        <location evidence="1 12">Mitochondrion inner membrane</location>
        <topology evidence="1 12">Single-pass membrane protein</topology>
    </subcellularLocation>
</comment>
<accession>A0ABD0KJH6</accession>
<feature type="coiled-coil region" evidence="13">
    <location>
        <begin position="324"/>
        <end position="354"/>
    </location>
</feature>
<evidence type="ECO:0000256" key="7">
    <source>
        <dbReference type="ARBA" id="ARBA00022946"/>
    </source>
</evidence>
<dbReference type="InterPro" id="IPR023214">
    <property type="entry name" value="HAD_sf"/>
</dbReference>
<evidence type="ECO:0000256" key="10">
    <source>
        <dbReference type="ARBA" id="ARBA00023128"/>
    </source>
</evidence>
<keyword evidence="11 12" id="KW-0472">Membrane</keyword>
<evidence type="ECO:0000256" key="13">
    <source>
        <dbReference type="SAM" id="Coils"/>
    </source>
</evidence>
<dbReference type="EMBL" id="JACVVK020000169">
    <property type="protein sequence ID" value="KAK7487161.1"/>
    <property type="molecule type" value="Genomic_DNA"/>
</dbReference>
<evidence type="ECO:0000256" key="8">
    <source>
        <dbReference type="ARBA" id="ARBA00022989"/>
    </source>
</evidence>
<dbReference type="SUPFAM" id="SSF56784">
    <property type="entry name" value="HAD-like"/>
    <property type="match status" value="1"/>
</dbReference>
<dbReference type="InterPro" id="IPR004274">
    <property type="entry name" value="FCP1_dom"/>
</dbReference>
<organism evidence="16 17">
    <name type="scientific">Batillaria attramentaria</name>
    <dbReference type="NCBI Taxonomy" id="370345"/>
    <lineage>
        <taxon>Eukaryota</taxon>
        <taxon>Metazoa</taxon>
        <taxon>Spiralia</taxon>
        <taxon>Lophotrochozoa</taxon>
        <taxon>Mollusca</taxon>
        <taxon>Gastropoda</taxon>
        <taxon>Caenogastropoda</taxon>
        <taxon>Sorbeoconcha</taxon>
        <taxon>Cerithioidea</taxon>
        <taxon>Batillariidae</taxon>
        <taxon>Batillaria</taxon>
    </lineage>
</organism>
<keyword evidence="8 12" id="KW-1133">Transmembrane helix</keyword>
<comment type="subunit">
    <text evidence="12">Component of the TIM23 complex.</text>
</comment>
<sequence>MVAGAFPIVKLGYLAIKQISKPLANVIKSRAKVHPFFRKYVCMPPAQYDARSTAGESSGTEQDKKSEKKSGRWTGKNAWKLGLLGLGGWLIFSGGALFYIWGAPPRDPEGNEIEDEFSKLPKLTAMFKRASKEVNIFTKSIQEPSRQQLLPDPLTYPYVQPPYTLVLEMTGVLVHPDWTYSTGWRFKKRPYIDYFLEQVGPPMFEVVIYSQEQGMTADPLISSLDPRGSIMYRLYRDATRYMNGHHLKDLACLNRDLSKVIMIDWSSTATQLQRQNTLTIPKWNGEEGDRTLIDLANFLKTIAASDVEDVRTVLQYYSQFDDPLAVFRENQRKLQEEQERMAAEYKQMEEKKRVSGWGLSGFLRKR</sequence>
<keyword evidence="6 12" id="KW-0653">Protein transport</keyword>
<comment type="similarity">
    <text evidence="2 12">Belongs to the TIM50 family.</text>
</comment>
<dbReference type="Gene3D" id="3.40.50.1000">
    <property type="entry name" value="HAD superfamily/HAD-like"/>
    <property type="match status" value="1"/>
</dbReference>
<evidence type="ECO:0000256" key="3">
    <source>
        <dbReference type="ARBA" id="ARBA00022448"/>
    </source>
</evidence>
<evidence type="ECO:0000256" key="11">
    <source>
        <dbReference type="ARBA" id="ARBA00023136"/>
    </source>
</evidence>
<feature type="compositionally biased region" description="Basic and acidic residues" evidence="14">
    <location>
        <begin position="61"/>
        <end position="70"/>
    </location>
</feature>
<dbReference type="GO" id="GO:0015031">
    <property type="term" value="P:protein transport"/>
    <property type="evidence" value="ECO:0007669"/>
    <property type="project" value="UniProtKB-KW"/>
</dbReference>
<dbReference type="FunFam" id="3.40.50.1000:FF:000019">
    <property type="entry name" value="Mitochondrial import inner membrane translocase subunit TIM50"/>
    <property type="match status" value="1"/>
</dbReference>
<evidence type="ECO:0000313" key="17">
    <source>
        <dbReference type="Proteomes" id="UP001519460"/>
    </source>
</evidence>
<evidence type="ECO:0000256" key="5">
    <source>
        <dbReference type="ARBA" id="ARBA00022792"/>
    </source>
</evidence>
<gene>
    <name evidence="16" type="ORF">BaRGS_00021656</name>
</gene>
<feature type="domain" description="FCP1 homology" evidence="15">
    <location>
        <begin position="158"/>
        <end position="302"/>
    </location>
</feature>
<dbReference type="Pfam" id="PF03031">
    <property type="entry name" value="NIF"/>
    <property type="match status" value="1"/>
</dbReference>
<evidence type="ECO:0000259" key="15">
    <source>
        <dbReference type="PROSITE" id="PS50969"/>
    </source>
</evidence>
<feature type="transmembrane region" description="Helical" evidence="12">
    <location>
        <begin position="78"/>
        <end position="101"/>
    </location>
</feature>
<evidence type="ECO:0000256" key="1">
    <source>
        <dbReference type="ARBA" id="ARBA00004434"/>
    </source>
</evidence>
<name>A0ABD0KJH6_9CAEN</name>
<dbReference type="InterPro" id="IPR050365">
    <property type="entry name" value="TIM50"/>
</dbReference>
<evidence type="ECO:0000256" key="9">
    <source>
        <dbReference type="ARBA" id="ARBA00023010"/>
    </source>
</evidence>
<comment type="caution">
    <text evidence="16">The sequence shown here is derived from an EMBL/GenBank/DDBJ whole genome shotgun (WGS) entry which is preliminary data.</text>
</comment>
<evidence type="ECO:0000256" key="14">
    <source>
        <dbReference type="SAM" id="MobiDB-lite"/>
    </source>
</evidence>
<keyword evidence="17" id="KW-1185">Reference proteome</keyword>
<dbReference type="AlphaFoldDB" id="A0ABD0KJH6"/>
<dbReference type="PROSITE" id="PS50969">
    <property type="entry name" value="FCP1"/>
    <property type="match status" value="1"/>
</dbReference>
<protein>
    <recommendedName>
        <fullName evidence="12">Mitochondrial import inner membrane translocase subunit TIM50</fullName>
    </recommendedName>
</protein>
<keyword evidence="10 12" id="KW-0496">Mitochondrion</keyword>
<evidence type="ECO:0000256" key="4">
    <source>
        <dbReference type="ARBA" id="ARBA00022692"/>
    </source>
</evidence>
<proteinExistence type="inferred from homology"/>
<dbReference type="InterPro" id="IPR010754">
    <property type="entry name" value="OPA3-like"/>
</dbReference>
<evidence type="ECO:0000256" key="2">
    <source>
        <dbReference type="ARBA" id="ARBA00006344"/>
    </source>
</evidence>
<keyword evidence="9 12" id="KW-0811">Translocation</keyword>
<dbReference type="Pfam" id="PF07047">
    <property type="entry name" value="OPA3"/>
    <property type="match status" value="1"/>
</dbReference>
<evidence type="ECO:0000256" key="6">
    <source>
        <dbReference type="ARBA" id="ARBA00022927"/>
    </source>
</evidence>
<dbReference type="PANTHER" id="PTHR12210">
    <property type="entry name" value="DULLARD PROTEIN PHOSPHATASE"/>
    <property type="match status" value="1"/>
</dbReference>
<comment type="function">
    <text evidence="12">Essential component of the TIM23 complex, a complex that mediates the translocation of transit peptide-containing proteins across the mitochondrial inner membrane.</text>
</comment>